<evidence type="ECO:0000256" key="7">
    <source>
        <dbReference type="SAM" id="MobiDB-lite"/>
    </source>
</evidence>
<dbReference type="Proteomes" id="UP000241769">
    <property type="component" value="Unassembled WGS sequence"/>
</dbReference>
<dbReference type="InParanoid" id="A0A2P6MUN2"/>
<dbReference type="PRINTS" id="PR00318">
    <property type="entry name" value="GPROTEINA"/>
</dbReference>
<keyword evidence="6" id="KW-0460">Magnesium</keyword>
<dbReference type="STRING" id="1890364.A0A2P6MUN2"/>
<keyword evidence="10" id="KW-1185">Reference proteome</keyword>
<gene>
    <name evidence="9" type="ORF">PROFUN_15698</name>
</gene>
<dbReference type="SUPFAM" id="SSF47895">
    <property type="entry name" value="Transducin (alpha subunit), insertion domain"/>
    <property type="match status" value="1"/>
</dbReference>
<evidence type="ECO:0000256" key="5">
    <source>
        <dbReference type="PIRSR" id="PIRSR601019-1"/>
    </source>
</evidence>
<dbReference type="OrthoDB" id="5817230at2759"/>
<sequence length="942" mass="109173">MSSKGGTDKTSADLDDFLKRERAKELLNYKVLLLGAGESGKSTVVKQLKNIYKVEMDQEEINNYKENLHSNTVSSMQVFLEAVENLKIGTWENEEDQKAAELVRSFTFDQSKIMTTEVGVAISRLWNTEVLKNTLARRNEFWNLDASDYYFDNVDRFIEEGFTPTEEDCIMARVRTTGIVNTEFNEGPIRFQVVDVAGQRSERKKWIHCFDDVRALVFVVSLAGYNQVMFEDASHNRMSEALNLFTTIVNNPLFQQTPIFLFLNKKDLFEKMIKEVELSKVFPEYTGGSDTNMALEFLKKEFVKRAQDEKRVHVSYVAARYKKDIKYSWEELRDKLVEDGQSNTPSKSSPKVQLTTIRPFSPSTTQISLMSESLPSEDNSRDLNVDEENTWKSGRHHQTQLPWTTKIIFFLYSELRGTSRRRVIGIRRFDSGEFPLEIVISKAPKVQTKTHNKRYVIELAPTREQQDIREIESIAEQGRLFPDGSDEENSEGESILDQLDHQIMEVRRDQTKETSGETRAESATHKSTNAEHESIADVDGPLFEGSEEEASATTEEGEYRPILISHDHDTERQHIQDMIDDVFEQGEEESEERERKWTLVENLMSESFGRRTFALLLTIQRARTMLVPSHNFSRLCHLVERALSEAEREEDFRSARVLMYMTVTFYRKIIDSSSELQEYLHHKLRHLTLWRNIHFWERALWGTEDTSIEKFKDLSVEQKDEFVDREKNIAFASLLSFTHSMLSFSVDKTIVDAFIRKQCAFYSLDDHYVEQLIDNLKSQAHSVKVEHRKYIRSIDRINKVAIEPKRSTPIHSKTRPKSVAVKMQTDDKFAKELSTFQGESPTNLEERQRHGSKSKSEDNAEFSAKFQQLLDSVKNIGKMSSCDENCRDCMAKKSRQSAKSGGSEWGFLNKINLKRSRQSKFYQFQKVTLEDILDVLSDETSQ</sequence>
<comment type="caution">
    <text evidence="9">The sequence shown here is derived from an EMBL/GenBank/DDBJ whole genome shotgun (WGS) entry which is preliminary data.</text>
</comment>
<dbReference type="Pfam" id="PF00503">
    <property type="entry name" value="G-alpha"/>
    <property type="match status" value="1"/>
</dbReference>
<evidence type="ECO:0000256" key="4">
    <source>
        <dbReference type="ARBA" id="ARBA00023224"/>
    </source>
</evidence>
<evidence type="ECO:0000313" key="9">
    <source>
        <dbReference type="EMBL" id="PRP75425.1"/>
    </source>
</evidence>
<dbReference type="PANTHER" id="PTHR10218:SF193">
    <property type="entry name" value="GUANINE NUCLEOTIDE-BINDING PROTEIN ALPHA-8 SUBUNIT"/>
    <property type="match status" value="1"/>
</dbReference>
<feature type="region of interest" description="Disordered" evidence="7">
    <location>
        <begin position="508"/>
        <end position="533"/>
    </location>
</feature>
<dbReference type="Pfam" id="PF12335">
    <property type="entry name" value="SBF2"/>
    <property type="match status" value="1"/>
</dbReference>
<evidence type="ECO:0000256" key="2">
    <source>
        <dbReference type="ARBA" id="ARBA00022741"/>
    </source>
</evidence>
<evidence type="ECO:0000313" key="10">
    <source>
        <dbReference type="Proteomes" id="UP000241769"/>
    </source>
</evidence>
<accession>A0A2P6MUN2</accession>
<feature type="binding site" evidence="5">
    <location>
        <begin position="38"/>
        <end position="43"/>
    </location>
    <ligand>
        <name>GTP</name>
        <dbReference type="ChEBI" id="CHEBI:37565"/>
    </ligand>
</feature>
<feature type="binding site" evidence="6">
    <location>
        <position position="176"/>
    </location>
    <ligand>
        <name>Mg(2+)</name>
        <dbReference type="ChEBI" id="CHEBI:18420"/>
    </ligand>
</feature>
<dbReference type="SUPFAM" id="SSF52540">
    <property type="entry name" value="P-loop containing nucleoside triphosphate hydrolases"/>
    <property type="match status" value="1"/>
</dbReference>
<dbReference type="GO" id="GO:0003924">
    <property type="term" value="F:GTPase activity"/>
    <property type="evidence" value="ECO:0007669"/>
    <property type="project" value="InterPro"/>
</dbReference>
<dbReference type="GO" id="GO:0001664">
    <property type="term" value="F:G protein-coupled receptor binding"/>
    <property type="evidence" value="ECO:0007669"/>
    <property type="project" value="TreeGrafter"/>
</dbReference>
<dbReference type="GO" id="GO:0031683">
    <property type="term" value="F:G-protein beta/gamma-subunit complex binding"/>
    <property type="evidence" value="ECO:0007669"/>
    <property type="project" value="InterPro"/>
</dbReference>
<evidence type="ECO:0000256" key="6">
    <source>
        <dbReference type="PIRSR" id="PIRSR601019-2"/>
    </source>
</evidence>
<dbReference type="AlphaFoldDB" id="A0A2P6MUN2"/>
<feature type="binding site" evidence="5">
    <location>
        <begin position="195"/>
        <end position="199"/>
    </location>
    <ligand>
        <name>GTP</name>
        <dbReference type="ChEBI" id="CHEBI:37565"/>
    </ligand>
</feature>
<dbReference type="InterPro" id="IPR027417">
    <property type="entry name" value="P-loop_NTPase"/>
</dbReference>
<feature type="binding site" evidence="5">
    <location>
        <position position="319"/>
    </location>
    <ligand>
        <name>GTP</name>
        <dbReference type="ChEBI" id="CHEBI:37565"/>
    </ligand>
</feature>
<dbReference type="GO" id="GO:0005737">
    <property type="term" value="C:cytoplasm"/>
    <property type="evidence" value="ECO:0007669"/>
    <property type="project" value="TreeGrafter"/>
</dbReference>
<keyword evidence="2 5" id="KW-0547">Nucleotide-binding</keyword>
<dbReference type="InterPro" id="IPR001019">
    <property type="entry name" value="Gprotein_alpha_su"/>
</dbReference>
<feature type="compositionally biased region" description="Basic and acidic residues" evidence="7">
    <location>
        <begin position="844"/>
        <end position="858"/>
    </location>
</feature>
<evidence type="ECO:0000256" key="1">
    <source>
        <dbReference type="ARBA" id="ARBA00022723"/>
    </source>
</evidence>
<keyword evidence="3 5" id="KW-0342">GTP-binding</keyword>
<evidence type="ECO:0000256" key="3">
    <source>
        <dbReference type="ARBA" id="ARBA00023134"/>
    </source>
</evidence>
<dbReference type="PROSITE" id="PS51882">
    <property type="entry name" value="G_ALPHA"/>
    <property type="match status" value="1"/>
</dbReference>
<dbReference type="InterPro" id="IPR022096">
    <property type="entry name" value="SBF1/SBF2"/>
</dbReference>
<feature type="region of interest" description="Disordered" evidence="7">
    <location>
        <begin position="839"/>
        <end position="860"/>
    </location>
</feature>
<feature type="domain" description="SBF1/SBF2" evidence="8">
    <location>
        <begin position="617"/>
        <end position="721"/>
    </location>
</feature>
<keyword evidence="1 6" id="KW-0479">Metal-binding</keyword>
<dbReference type="GO" id="GO:0005525">
    <property type="term" value="F:GTP binding"/>
    <property type="evidence" value="ECO:0007669"/>
    <property type="project" value="UniProtKB-KW"/>
</dbReference>
<proteinExistence type="predicted"/>
<reference evidence="9 10" key="1">
    <citation type="journal article" date="2018" name="Genome Biol. Evol.">
        <title>Multiple Roots of Fruiting Body Formation in Amoebozoa.</title>
        <authorList>
            <person name="Hillmann F."/>
            <person name="Forbes G."/>
            <person name="Novohradska S."/>
            <person name="Ferling I."/>
            <person name="Riege K."/>
            <person name="Groth M."/>
            <person name="Westermann M."/>
            <person name="Marz M."/>
            <person name="Spaller T."/>
            <person name="Winckler T."/>
            <person name="Schaap P."/>
            <person name="Glockner G."/>
        </authorList>
    </citation>
    <scope>NUCLEOTIDE SEQUENCE [LARGE SCALE GENOMIC DNA]</scope>
    <source>
        <strain evidence="9 10">Jena</strain>
    </source>
</reference>
<dbReference type="SMART" id="SM00275">
    <property type="entry name" value="G_alpha"/>
    <property type="match status" value="1"/>
</dbReference>
<name>A0A2P6MUN2_9EUKA</name>
<protein>
    <submittedName>
        <fullName evidence="9">G-protein subunit alpha</fullName>
    </submittedName>
</protein>
<evidence type="ECO:0000259" key="8">
    <source>
        <dbReference type="Pfam" id="PF12335"/>
    </source>
</evidence>
<dbReference type="Gene3D" id="3.40.50.300">
    <property type="entry name" value="P-loop containing nucleotide triphosphate hydrolases"/>
    <property type="match status" value="1"/>
</dbReference>
<dbReference type="InterPro" id="IPR011025">
    <property type="entry name" value="GproteinA_insert"/>
</dbReference>
<keyword evidence="4" id="KW-0807">Transducer</keyword>
<feature type="binding site" evidence="6">
    <location>
        <position position="42"/>
    </location>
    <ligand>
        <name>Mg(2+)</name>
        <dbReference type="ChEBI" id="CHEBI:18420"/>
    </ligand>
</feature>
<dbReference type="EMBL" id="MDYQ01000386">
    <property type="protein sequence ID" value="PRP75425.1"/>
    <property type="molecule type" value="Genomic_DNA"/>
</dbReference>
<dbReference type="GO" id="GO:0046872">
    <property type="term" value="F:metal ion binding"/>
    <property type="evidence" value="ECO:0007669"/>
    <property type="project" value="UniProtKB-KW"/>
</dbReference>
<dbReference type="CDD" id="cd00066">
    <property type="entry name" value="G-alpha"/>
    <property type="match status" value="1"/>
</dbReference>
<feature type="binding site" evidence="5">
    <location>
        <begin position="264"/>
        <end position="267"/>
    </location>
    <ligand>
        <name>GTP</name>
        <dbReference type="ChEBI" id="CHEBI:37565"/>
    </ligand>
</feature>
<organism evidence="9 10">
    <name type="scientific">Planoprotostelium fungivorum</name>
    <dbReference type="NCBI Taxonomy" id="1890364"/>
    <lineage>
        <taxon>Eukaryota</taxon>
        <taxon>Amoebozoa</taxon>
        <taxon>Evosea</taxon>
        <taxon>Variosea</taxon>
        <taxon>Cavosteliida</taxon>
        <taxon>Cavosteliaceae</taxon>
        <taxon>Planoprotostelium</taxon>
    </lineage>
</organism>
<dbReference type="Gene3D" id="1.10.400.10">
    <property type="entry name" value="GI Alpha 1, domain 2-like"/>
    <property type="match status" value="1"/>
</dbReference>
<dbReference type="GO" id="GO:0005834">
    <property type="term" value="C:heterotrimeric G-protein complex"/>
    <property type="evidence" value="ECO:0007669"/>
    <property type="project" value="TreeGrafter"/>
</dbReference>
<dbReference type="GO" id="GO:0007188">
    <property type="term" value="P:adenylate cyclase-modulating G protein-coupled receptor signaling pathway"/>
    <property type="evidence" value="ECO:0007669"/>
    <property type="project" value="TreeGrafter"/>
</dbReference>
<dbReference type="PANTHER" id="PTHR10218">
    <property type="entry name" value="GTP-BINDING PROTEIN ALPHA SUBUNIT"/>
    <property type="match status" value="1"/>
</dbReference>
<dbReference type="FunFam" id="3.40.50.300:FF:000692">
    <property type="entry name" value="Guanine nucleotide-binding protein subunit alpha"/>
    <property type="match status" value="1"/>
</dbReference>